<dbReference type="RefSeq" id="WP_268047420.1">
    <property type="nucleotide sequence ID" value="NZ_JAPQES010000001.1"/>
</dbReference>
<dbReference type="Proteomes" id="UP001079657">
    <property type="component" value="Unassembled WGS sequence"/>
</dbReference>
<accession>A0ABT4CJ65</accession>
<sequence>MKFKVEKKETLTAVVAAIGLLSIPALVVRDRIKNIRAEEEEKRIIKKLIKNTVNLEENLTNEKVTEYIEFVRQIKIPNKVMCKNIARDGYDMVKASENIEDNLKSNLRTILECKGVRELY</sequence>
<organism evidence="1 2">
    <name type="scientific">Clostridium ganghwense</name>
    <dbReference type="NCBI Taxonomy" id="312089"/>
    <lineage>
        <taxon>Bacteria</taxon>
        <taxon>Bacillati</taxon>
        <taxon>Bacillota</taxon>
        <taxon>Clostridia</taxon>
        <taxon>Eubacteriales</taxon>
        <taxon>Clostridiaceae</taxon>
        <taxon>Clostridium</taxon>
    </lineage>
</organism>
<comment type="caution">
    <text evidence="1">The sequence shown here is derived from an EMBL/GenBank/DDBJ whole genome shotgun (WGS) entry which is preliminary data.</text>
</comment>
<evidence type="ECO:0000313" key="1">
    <source>
        <dbReference type="EMBL" id="MCY6369095.1"/>
    </source>
</evidence>
<protein>
    <submittedName>
        <fullName evidence="1">Transcription factor</fullName>
    </submittedName>
</protein>
<evidence type="ECO:0000313" key="2">
    <source>
        <dbReference type="Proteomes" id="UP001079657"/>
    </source>
</evidence>
<reference evidence="1" key="1">
    <citation type="submission" date="2022-12" db="EMBL/GenBank/DDBJ databases">
        <authorList>
            <person name="Wang J."/>
        </authorList>
    </citation>
    <scope>NUCLEOTIDE SEQUENCE</scope>
    <source>
        <strain evidence="1">HY-42-06</strain>
    </source>
</reference>
<proteinExistence type="predicted"/>
<gene>
    <name evidence="1" type="ORF">OXH55_00355</name>
</gene>
<dbReference type="EMBL" id="JAPQES010000001">
    <property type="protein sequence ID" value="MCY6369095.1"/>
    <property type="molecule type" value="Genomic_DNA"/>
</dbReference>
<name>A0ABT4CJ65_9CLOT</name>
<keyword evidence="2" id="KW-1185">Reference proteome</keyword>